<evidence type="ECO:0000256" key="4">
    <source>
        <dbReference type="ARBA" id="ARBA00022825"/>
    </source>
</evidence>
<dbReference type="GO" id="GO:0004252">
    <property type="term" value="F:serine-type endopeptidase activity"/>
    <property type="evidence" value="ECO:0007669"/>
    <property type="project" value="InterPro"/>
</dbReference>
<dbReference type="InterPro" id="IPR001940">
    <property type="entry name" value="Peptidase_S1C"/>
</dbReference>
<organism evidence="7 8">
    <name type="scientific">Gemmobacter lutimaris</name>
    <dbReference type="NCBI Taxonomy" id="2306023"/>
    <lineage>
        <taxon>Bacteria</taxon>
        <taxon>Pseudomonadati</taxon>
        <taxon>Pseudomonadota</taxon>
        <taxon>Alphaproteobacteria</taxon>
        <taxon>Rhodobacterales</taxon>
        <taxon>Paracoccaceae</taxon>
        <taxon>Gemmobacter</taxon>
    </lineage>
</organism>
<dbReference type="PANTHER" id="PTHR22939">
    <property type="entry name" value="SERINE PROTEASE FAMILY S1C HTRA-RELATED"/>
    <property type="match status" value="1"/>
</dbReference>
<dbReference type="InterPro" id="IPR036034">
    <property type="entry name" value="PDZ_sf"/>
</dbReference>
<dbReference type="InterPro" id="IPR041489">
    <property type="entry name" value="PDZ_6"/>
</dbReference>
<feature type="signal peptide" evidence="5">
    <location>
        <begin position="1"/>
        <end position="21"/>
    </location>
</feature>
<sequence>MPRLPVALAACLMLLPVTAPADTVPGSQAEITMSFAPVVKAATPAVVNIYATVVVQRRETPFAGDPFFEQFFQDFGRVTPRVQNSLGSGVIVSPEGIVVSNYHVVGQATEIRVELSDRREYRAHVLLADEQADLAVLQLEGAADLPSLPLRNSDDLEVGDLVLAIGNPFGVGQTVSSGIVSGLGRSSLAVGGGRSYFVQTDAAINPGNSGGALVDMKGQLVGINTAIVTKGGGSNGIGFAIPANLVRNFIDQAKAGETRFKRPWAGVTGQAMDSAMAEALGLPRPEGVVLSALHPDSPFRVAGLDVGDIILSVDGEATDTPQGVMFRLAALGVGREITVDYLHRGEARQARVALVAPPDSPAREAVTLGESSVLQGLEVARINPAVLDELELSDSPADGVIVTEAKGPAGRTGLRPGDVLRAINGEAVKVPGDVVRLTAPGPRRWGIEVQRGGQQLLLRFRI</sequence>
<dbReference type="OrthoDB" id="9758917at2"/>
<evidence type="ECO:0000256" key="3">
    <source>
        <dbReference type="ARBA" id="ARBA00022801"/>
    </source>
</evidence>
<name>A0A398BZQ3_9RHOB</name>
<evidence type="ECO:0000256" key="5">
    <source>
        <dbReference type="SAM" id="SignalP"/>
    </source>
</evidence>
<evidence type="ECO:0000313" key="8">
    <source>
        <dbReference type="Proteomes" id="UP000266649"/>
    </source>
</evidence>
<dbReference type="EMBL" id="QXXQ01000002">
    <property type="protein sequence ID" value="RID92773.1"/>
    <property type="molecule type" value="Genomic_DNA"/>
</dbReference>
<feature type="domain" description="PDZ" evidence="6">
    <location>
        <begin position="263"/>
        <end position="345"/>
    </location>
</feature>
<keyword evidence="4" id="KW-0720">Serine protease</keyword>
<dbReference type="PRINTS" id="PR00834">
    <property type="entry name" value="PROTEASES2C"/>
</dbReference>
<evidence type="ECO:0000259" key="6">
    <source>
        <dbReference type="SMART" id="SM00228"/>
    </source>
</evidence>
<dbReference type="SUPFAM" id="SSF50156">
    <property type="entry name" value="PDZ domain-like"/>
    <property type="match status" value="2"/>
</dbReference>
<dbReference type="InterPro" id="IPR009003">
    <property type="entry name" value="Peptidase_S1_PA"/>
</dbReference>
<dbReference type="Pfam" id="PF13365">
    <property type="entry name" value="Trypsin_2"/>
    <property type="match status" value="1"/>
</dbReference>
<comment type="caution">
    <text evidence="7">The sequence shown here is derived from an EMBL/GenBank/DDBJ whole genome shotgun (WGS) entry which is preliminary data.</text>
</comment>
<accession>A0A398BZQ3</accession>
<dbReference type="InterPro" id="IPR001478">
    <property type="entry name" value="PDZ"/>
</dbReference>
<dbReference type="RefSeq" id="WP_119133433.1">
    <property type="nucleotide sequence ID" value="NZ_QXXQ01000002.1"/>
</dbReference>
<reference evidence="7 8" key="1">
    <citation type="submission" date="2018-09" db="EMBL/GenBank/DDBJ databases">
        <title>Gemmobacter lutimaris sp. nov., a marine bacterium isolated from tidal flat.</title>
        <authorList>
            <person name="Lee D.W."/>
            <person name="Yoo Y."/>
            <person name="Kim J.-J."/>
            <person name="Kim B.S."/>
        </authorList>
    </citation>
    <scope>NUCLEOTIDE SEQUENCE [LARGE SCALE GENOMIC DNA]</scope>
    <source>
        <strain evidence="7 8">YJ-T1-11</strain>
    </source>
</reference>
<dbReference type="PANTHER" id="PTHR22939:SF129">
    <property type="entry name" value="SERINE PROTEASE HTRA2, MITOCHONDRIAL"/>
    <property type="match status" value="1"/>
</dbReference>
<gene>
    <name evidence="7" type="ORF">D2N39_03600</name>
</gene>
<keyword evidence="3" id="KW-0378">Hydrolase</keyword>
<evidence type="ECO:0000313" key="7">
    <source>
        <dbReference type="EMBL" id="RID92773.1"/>
    </source>
</evidence>
<dbReference type="SUPFAM" id="SSF50494">
    <property type="entry name" value="Trypsin-like serine proteases"/>
    <property type="match status" value="1"/>
</dbReference>
<feature type="chain" id="PRO_5017244771" evidence="5">
    <location>
        <begin position="22"/>
        <end position="462"/>
    </location>
</feature>
<evidence type="ECO:0000256" key="2">
    <source>
        <dbReference type="ARBA" id="ARBA00022670"/>
    </source>
</evidence>
<dbReference type="Gene3D" id="2.30.42.10">
    <property type="match status" value="2"/>
</dbReference>
<protein>
    <submittedName>
        <fullName evidence="7">PDZ domain-containing protein</fullName>
    </submittedName>
</protein>
<keyword evidence="5" id="KW-0732">Signal</keyword>
<dbReference type="AlphaFoldDB" id="A0A398BZQ3"/>
<feature type="domain" description="PDZ" evidence="6">
    <location>
        <begin position="388"/>
        <end position="453"/>
    </location>
</feature>
<keyword evidence="8" id="KW-1185">Reference proteome</keyword>
<dbReference type="SMART" id="SM00228">
    <property type="entry name" value="PDZ"/>
    <property type="match status" value="2"/>
</dbReference>
<dbReference type="Pfam" id="PF17820">
    <property type="entry name" value="PDZ_6"/>
    <property type="match status" value="1"/>
</dbReference>
<evidence type="ECO:0000256" key="1">
    <source>
        <dbReference type="ARBA" id="ARBA00010541"/>
    </source>
</evidence>
<dbReference type="Proteomes" id="UP000266649">
    <property type="component" value="Unassembled WGS sequence"/>
</dbReference>
<keyword evidence="2" id="KW-0645">Protease</keyword>
<proteinExistence type="inferred from homology"/>
<dbReference type="Gene3D" id="2.40.10.120">
    <property type="match status" value="1"/>
</dbReference>
<dbReference type="GO" id="GO:0006508">
    <property type="term" value="P:proteolysis"/>
    <property type="evidence" value="ECO:0007669"/>
    <property type="project" value="UniProtKB-KW"/>
</dbReference>
<comment type="similarity">
    <text evidence="1">Belongs to the peptidase S1C family.</text>
</comment>
<dbReference type="Pfam" id="PF13180">
    <property type="entry name" value="PDZ_2"/>
    <property type="match status" value="1"/>
</dbReference>